<evidence type="ECO:0000259" key="2">
    <source>
        <dbReference type="PROSITE" id="PS50213"/>
    </source>
</evidence>
<dbReference type="PROSITE" id="PS50213">
    <property type="entry name" value="FAS1"/>
    <property type="match status" value="1"/>
</dbReference>
<dbReference type="PANTHER" id="PTHR10900:SF77">
    <property type="entry name" value="FI19380P1"/>
    <property type="match status" value="1"/>
</dbReference>
<feature type="chain" id="PRO_5046775628" evidence="1">
    <location>
        <begin position="22"/>
        <end position="220"/>
    </location>
</feature>
<feature type="signal peptide" evidence="1">
    <location>
        <begin position="1"/>
        <end position="21"/>
    </location>
</feature>
<dbReference type="EMBL" id="BAABJP010000010">
    <property type="protein sequence ID" value="GAA5155428.1"/>
    <property type="molecule type" value="Genomic_DNA"/>
</dbReference>
<dbReference type="Pfam" id="PF02469">
    <property type="entry name" value="Fasciclin"/>
    <property type="match status" value="1"/>
</dbReference>
<dbReference type="SMART" id="SM00554">
    <property type="entry name" value="FAS1"/>
    <property type="match status" value="1"/>
</dbReference>
<feature type="domain" description="FAS1" evidence="2">
    <location>
        <begin position="76"/>
        <end position="215"/>
    </location>
</feature>
<name>A0ABP9Q112_9PSEU</name>
<keyword evidence="4" id="KW-1185">Reference proteome</keyword>
<evidence type="ECO:0000256" key="1">
    <source>
        <dbReference type="SAM" id="SignalP"/>
    </source>
</evidence>
<dbReference type="Gene3D" id="2.30.180.10">
    <property type="entry name" value="FAS1 domain"/>
    <property type="match status" value="1"/>
</dbReference>
<accession>A0ABP9Q112</accession>
<dbReference type="InterPro" id="IPR036378">
    <property type="entry name" value="FAS1_dom_sf"/>
</dbReference>
<dbReference type="Proteomes" id="UP001428817">
    <property type="component" value="Unassembled WGS sequence"/>
</dbReference>
<reference evidence="4" key="1">
    <citation type="journal article" date="2019" name="Int. J. Syst. Evol. Microbiol.">
        <title>The Global Catalogue of Microorganisms (GCM) 10K type strain sequencing project: providing services to taxonomists for standard genome sequencing and annotation.</title>
        <authorList>
            <consortium name="The Broad Institute Genomics Platform"/>
            <consortium name="The Broad Institute Genome Sequencing Center for Infectious Disease"/>
            <person name="Wu L."/>
            <person name="Ma J."/>
        </authorList>
    </citation>
    <scope>NUCLEOTIDE SEQUENCE [LARGE SCALE GENOMIC DNA]</scope>
    <source>
        <strain evidence="4">JCM 18303</strain>
    </source>
</reference>
<dbReference type="PANTHER" id="PTHR10900">
    <property type="entry name" value="PERIOSTIN-RELATED"/>
    <property type="match status" value="1"/>
</dbReference>
<dbReference type="InterPro" id="IPR000782">
    <property type="entry name" value="FAS1_domain"/>
</dbReference>
<keyword evidence="1" id="KW-0732">Signal</keyword>
<dbReference type="PROSITE" id="PS51257">
    <property type="entry name" value="PROKAR_LIPOPROTEIN"/>
    <property type="match status" value="1"/>
</dbReference>
<protein>
    <submittedName>
        <fullName evidence="3">Fasciclin domain-containing protein</fullName>
    </submittedName>
</protein>
<evidence type="ECO:0000313" key="3">
    <source>
        <dbReference type="EMBL" id="GAA5155428.1"/>
    </source>
</evidence>
<dbReference type="InterPro" id="IPR050904">
    <property type="entry name" value="Adhesion/Biosynth-related"/>
</dbReference>
<dbReference type="SUPFAM" id="SSF82153">
    <property type="entry name" value="FAS1 domain"/>
    <property type="match status" value="1"/>
</dbReference>
<sequence length="220" mass="22430">MKTQRLLMAGMAALLAVGISACGGDVIGEQGPTSPAPAPAAPGNPDGVTNVAQMFGPACAQLPQGGTPGSAVRAAGLGTADAITASPLLRTMTNALNQSGLAGQVNSEPGVTVFAPYDRGFTNLQQNLGQPRYDALFADKAKLTDAVKYLVVVKRYDRAGLAGAKNVTTLQGGSLKITDAGDTMNITDNAGTTAHVLCGNIPTRNGTLFLIDNVLQPRQP</sequence>
<proteinExistence type="predicted"/>
<comment type="caution">
    <text evidence="3">The sequence shown here is derived from an EMBL/GenBank/DDBJ whole genome shotgun (WGS) entry which is preliminary data.</text>
</comment>
<organism evidence="3 4">
    <name type="scientific">Pseudonocardia eucalypti</name>
    <dbReference type="NCBI Taxonomy" id="648755"/>
    <lineage>
        <taxon>Bacteria</taxon>
        <taxon>Bacillati</taxon>
        <taxon>Actinomycetota</taxon>
        <taxon>Actinomycetes</taxon>
        <taxon>Pseudonocardiales</taxon>
        <taxon>Pseudonocardiaceae</taxon>
        <taxon>Pseudonocardia</taxon>
    </lineage>
</organism>
<evidence type="ECO:0000313" key="4">
    <source>
        <dbReference type="Proteomes" id="UP001428817"/>
    </source>
</evidence>
<gene>
    <name evidence="3" type="ORF">GCM10023321_28770</name>
</gene>